<protein>
    <submittedName>
        <fullName evidence="1">Uncharacterized protein</fullName>
    </submittedName>
</protein>
<dbReference type="EMBL" id="OX596086">
    <property type="protein sequence ID" value="CAI9698853.1"/>
    <property type="molecule type" value="Genomic_DNA"/>
</dbReference>
<sequence length="976" mass="109045">MEEEEFEILLPEESEEGASQDPSPGGSGGQSGDEGTPQTLRLILVGKSGSGKSATGNSILGRRVFEIAAHAVTKVCQKASRKWKGRELLVVDTPGLFDTKETQDKTCKEISRCVLASCPGPHAIVLVLRLGRYTEEEQKTVALVKTLFGKAAMNYMIVLFTRRDELGDQSLSNFLKHADVNLRSLLQECGDRCYAISNRNTEQAEKEAQVQELLELIDKMVQNNQGAYFSDPIYKDIGQKLRQQEECLKKLRLVLVGKTGAGKSATGNSILREKVFQSIPSPVSITKHCEKRNGTWRGREVVVVDTPGLFDTDIPDAETVKEITRCMVLTSPGPHALLLVIPLGPYTLEDQKATEKILTMFGERAREHMILLFTRKDDLGDMDFHDYLKHAPTAIQDLIRKFRDRYCVFNNNATGAEQENQREELLALVQDVVDKCNGRYYTNSLYQKTEEEIQKQIQDNALRIVLVGKTGSGKSATANTILGEQVFDSRIAPAAVTKTCQNASRKWKGRELLVVDTPGLFDTERTQDKTCKEISRCVLASCPGPHAIVLVLRLGCYTEEEQQTQTVALIKALFGEAAMKYMIILFTCKEELEDQSLRDFLESAGVNLRSLIQECGDRYCAFGNSRHTHQAEKEAQVQELVELIENMVQDNRGAYFSDDIYKNTEERLKRREEVLKKIYDDQLKTDIQKGFEPSSLRIILVGKTGSGKSATGNSILCQSVFESKLGAQSVTRKCQRATGTWNGKSILVVDTPPIFEAEAQDQEVYENIGACYLLSVPGPHVLLLVTQLGCFTKQDAVAVTRVKEVFGAGAERYMVALFTHKEDLAGGSLDEYVANTDNLRLRSLVQEHGLRYCAFNNRASGDKQREQLAQLMAVIEGLEREHQGAFLTNELFFDAQMLQQLGGGAHGEGYRHYLDKVRLQVAKQKQDLKEAERNCAFKALLQLKAWIASHAKIFVLVLCLLIFLAIVISLYSTHQH</sequence>
<reference evidence="1" key="1">
    <citation type="submission" date="2023-05" db="EMBL/GenBank/DDBJ databases">
        <authorList>
            <consortium name="ELIXIR-Norway"/>
        </authorList>
    </citation>
    <scope>NUCLEOTIDE SEQUENCE</scope>
</reference>
<dbReference type="Proteomes" id="UP001162501">
    <property type="component" value="Chromosome 2"/>
</dbReference>
<name>A0ACB0EEX2_RANTA</name>
<proteinExistence type="predicted"/>
<accession>A0ACB0EEX2</accession>
<evidence type="ECO:0000313" key="2">
    <source>
        <dbReference type="Proteomes" id="UP001162501"/>
    </source>
</evidence>
<organism evidence="1 2">
    <name type="scientific">Rangifer tarandus platyrhynchus</name>
    <name type="common">Svalbard reindeer</name>
    <dbReference type="NCBI Taxonomy" id="3082113"/>
    <lineage>
        <taxon>Eukaryota</taxon>
        <taxon>Metazoa</taxon>
        <taxon>Chordata</taxon>
        <taxon>Craniata</taxon>
        <taxon>Vertebrata</taxon>
        <taxon>Euteleostomi</taxon>
        <taxon>Mammalia</taxon>
        <taxon>Eutheria</taxon>
        <taxon>Laurasiatheria</taxon>
        <taxon>Artiodactyla</taxon>
        <taxon>Ruminantia</taxon>
        <taxon>Pecora</taxon>
        <taxon>Cervidae</taxon>
        <taxon>Odocoileinae</taxon>
        <taxon>Rangifer</taxon>
    </lineage>
</organism>
<evidence type="ECO:0000313" key="1">
    <source>
        <dbReference type="EMBL" id="CAI9698853.1"/>
    </source>
</evidence>
<gene>
    <name evidence="1" type="ORF">MRATA1EN3_LOCUS10066</name>
</gene>